<organism evidence="3 4">
    <name type="scientific">Maribacter hydrothermalis</name>
    <dbReference type="NCBI Taxonomy" id="1836467"/>
    <lineage>
        <taxon>Bacteria</taxon>
        <taxon>Pseudomonadati</taxon>
        <taxon>Bacteroidota</taxon>
        <taxon>Flavobacteriia</taxon>
        <taxon>Flavobacteriales</taxon>
        <taxon>Flavobacteriaceae</taxon>
        <taxon>Maribacter</taxon>
    </lineage>
</organism>
<dbReference type="STRING" id="1836467.BTR34_01765"/>
<dbReference type="PANTHER" id="PTHR46268">
    <property type="entry name" value="STRESS RESPONSE PROTEIN NHAX"/>
    <property type="match status" value="1"/>
</dbReference>
<dbReference type="CDD" id="cd00293">
    <property type="entry name" value="USP-like"/>
    <property type="match status" value="1"/>
</dbReference>
<dbReference type="Gene3D" id="3.40.50.12370">
    <property type="match status" value="1"/>
</dbReference>
<feature type="domain" description="UspA" evidence="2">
    <location>
        <begin position="3"/>
        <end position="148"/>
    </location>
</feature>
<dbReference type="PANTHER" id="PTHR46268:SF6">
    <property type="entry name" value="UNIVERSAL STRESS PROTEIN UP12"/>
    <property type="match status" value="1"/>
</dbReference>
<comment type="caution">
    <text evidence="3">The sequence shown here is derived from an EMBL/GenBank/DDBJ whole genome shotgun (WGS) entry which is preliminary data.</text>
</comment>
<dbReference type="AlphaFoldDB" id="A0A1B7YYW2"/>
<sequence>MSFKNILVATDFSNEAYNALFYATQMFKSKPCTFHLIHMYDDLAADPKSKNVLFVGKKELTRLHKSSQDNLTKTAHRIVLDTDNKLHQFNLISCKGSITTRISETINDLQIDLLIMGNKGKTGAKELFMGSNTIRIANTITQCPILAIPKEIAYKPIDEIAFITDYKKGCNKKTIAPLLFIANLAAAAIRVLHISEEEIMSSSQVSNKKLLKTCLKTTDYSFDAIWNYADKANVIKNFLKDREIKMFAMAYYRRNFFERLVHEPVVMDLSIYANTPFLILPVKD</sequence>
<protein>
    <recommendedName>
        <fullName evidence="2">UspA domain-containing protein</fullName>
    </recommendedName>
</protein>
<accession>A0A1B7YYW2</accession>
<name>A0A1B7YYW2_9FLAO</name>
<reference evidence="4" key="1">
    <citation type="submission" date="2016-06" db="EMBL/GenBank/DDBJ databases">
        <authorList>
            <person name="Zhan P."/>
        </authorList>
    </citation>
    <scope>NUCLEOTIDE SEQUENCE [LARGE SCALE GENOMIC DNA]</scope>
    <source>
        <strain evidence="4">T28</strain>
    </source>
</reference>
<gene>
    <name evidence="3" type="ORF">A9200_10750</name>
</gene>
<evidence type="ECO:0000313" key="4">
    <source>
        <dbReference type="Proteomes" id="UP000092164"/>
    </source>
</evidence>
<dbReference type="EMBL" id="LZFP01000050">
    <property type="protein sequence ID" value="OBR35672.1"/>
    <property type="molecule type" value="Genomic_DNA"/>
</dbReference>
<evidence type="ECO:0000313" key="3">
    <source>
        <dbReference type="EMBL" id="OBR35672.1"/>
    </source>
</evidence>
<dbReference type="InterPro" id="IPR006016">
    <property type="entry name" value="UspA"/>
</dbReference>
<proteinExistence type="inferred from homology"/>
<dbReference type="Proteomes" id="UP000092164">
    <property type="component" value="Unassembled WGS sequence"/>
</dbReference>
<dbReference type="Pfam" id="PF00582">
    <property type="entry name" value="Usp"/>
    <property type="match status" value="1"/>
</dbReference>
<comment type="similarity">
    <text evidence="1">Belongs to the universal stress protein A family.</text>
</comment>
<keyword evidence="4" id="KW-1185">Reference proteome</keyword>
<evidence type="ECO:0000259" key="2">
    <source>
        <dbReference type="Pfam" id="PF00582"/>
    </source>
</evidence>
<evidence type="ECO:0000256" key="1">
    <source>
        <dbReference type="ARBA" id="ARBA00008791"/>
    </source>
</evidence>
<dbReference type="SUPFAM" id="SSF52402">
    <property type="entry name" value="Adenine nucleotide alpha hydrolases-like"/>
    <property type="match status" value="2"/>
</dbReference>
<dbReference type="KEGG" id="mart:BTR34_01765"/>